<dbReference type="InterPro" id="IPR033121">
    <property type="entry name" value="PEPTIDASE_A1"/>
</dbReference>
<sequence length="490" mass="50835">MRTHHALPLSLLALAASALAFPAERDAAPQPSPISVPLARRHAPRDLDWLVRQRDLMYQKYGKPGEHGPYAFASDARRKRQNAISLVNSQADSSYLGTIQIGTPPQTFTISLDTGSSDLWVVSSTCGQSCDTSVTFNEQASSTFERSTDTTPVDLQYGSGEASGPVVRDTVTFGGYTVDPQIFIDVTSLGSGLTSDTTVSGLIGLGWPALSASQSTPFVNALVSANKLPSPEMAFFLTRYVDDPNAQSTEPGGYFTLGGTNSSLYTGNIEFHNIQQIQGQNAYWTLAMSSLKVNGASLNLGSESQAIIDTGTSLMGGPQDLVTSIFNSIPGSAPGTGQLEGLYTYPCSPTVTISVNFGGQDWQISSDDFQIGQTSASTCVGALMAISLGNGAPSWILGDTFLKNVYSVFDYSPAQVGFAQLSTAAIDMNPEGLQGASPSGAVATATNSISVVGTPAGGSGQSSGASETRAGGLLGWGSVLAAVLVGAACL</sequence>
<keyword evidence="7" id="KW-0732">Signal</keyword>
<dbReference type="AlphaFoldDB" id="A0A167PJD0"/>
<dbReference type="Gene3D" id="2.40.70.10">
    <property type="entry name" value="Acid Proteases"/>
    <property type="match status" value="2"/>
</dbReference>
<proteinExistence type="inferred from homology"/>
<keyword evidence="3" id="KW-0064">Aspartyl protease</keyword>
<dbReference type="GO" id="GO:0004190">
    <property type="term" value="F:aspartic-type endopeptidase activity"/>
    <property type="evidence" value="ECO:0007669"/>
    <property type="project" value="UniProtKB-KW"/>
</dbReference>
<feature type="signal peptide" evidence="7">
    <location>
        <begin position="1"/>
        <end position="20"/>
    </location>
</feature>
<evidence type="ECO:0000256" key="3">
    <source>
        <dbReference type="ARBA" id="ARBA00022750"/>
    </source>
</evidence>
<evidence type="ECO:0000313" key="9">
    <source>
        <dbReference type="EMBL" id="KZO98860.1"/>
    </source>
</evidence>
<dbReference type="FunFam" id="2.40.70.10:FF:000115">
    <property type="entry name" value="Lysosomal aspartic protease"/>
    <property type="match status" value="1"/>
</dbReference>
<evidence type="ECO:0000313" key="10">
    <source>
        <dbReference type="Proteomes" id="UP000076738"/>
    </source>
</evidence>
<organism evidence="9 10">
    <name type="scientific">Calocera viscosa (strain TUFC12733)</name>
    <dbReference type="NCBI Taxonomy" id="1330018"/>
    <lineage>
        <taxon>Eukaryota</taxon>
        <taxon>Fungi</taxon>
        <taxon>Dikarya</taxon>
        <taxon>Basidiomycota</taxon>
        <taxon>Agaricomycotina</taxon>
        <taxon>Dacrymycetes</taxon>
        <taxon>Dacrymycetales</taxon>
        <taxon>Dacrymycetaceae</taxon>
        <taxon>Calocera</taxon>
    </lineage>
</organism>
<keyword evidence="2 9" id="KW-0645">Protease</keyword>
<dbReference type="CDD" id="cd05471">
    <property type="entry name" value="pepsin_like"/>
    <property type="match status" value="1"/>
</dbReference>
<comment type="similarity">
    <text evidence="1">Belongs to the peptidase A1 family.</text>
</comment>
<gene>
    <name evidence="9" type="ORF">CALVIDRAFT_548853</name>
</gene>
<keyword evidence="6" id="KW-1015">Disulfide bond</keyword>
<reference evidence="9 10" key="1">
    <citation type="journal article" date="2016" name="Mol. Biol. Evol.">
        <title>Comparative Genomics of Early-Diverging Mushroom-Forming Fungi Provides Insights into the Origins of Lignocellulose Decay Capabilities.</title>
        <authorList>
            <person name="Nagy L.G."/>
            <person name="Riley R."/>
            <person name="Tritt A."/>
            <person name="Adam C."/>
            <person name="Daum C."/>
            <person name="Floudas D."/>
            <person name="Sun H."/>
            <person name="Yadav J.S."/>
            <person name="Pangilinan J."/>
            <person name="Larsson K.H."/>
            <person name="Matsuura K."/>
            <person name="Barry K."/>
            <person name="Labutti K."/>
            <person name="Kuo R."/>
            <person name="Ohm R.A."/>
            <person name="Bhattacharya S.S."/>
            <person name="Shirouzu T."/>
            <person name="Yoshinaga Y."/>
            <person name="Martin F.M."/>
            <person name="Grigoriev I.V."/>
            <person name="Hibbett D.S."/>
        </authorList>
    </citation>
    <scope>NUCLEOTIDE SEQUENCE [LARGE SCALE GENOMIC DNA]</scope>
    <source>
        <strain evidence="9 10">TUFC12733</strain>
    </source>
</reference>
<feature type="active site" evidence="5">
    <location>
        <position position="113"/>
    </location>
</feature>
<protein>
    <submittedName>
        <fullName evidence="9">Acid protease</fullName>
    </submittedName>
</protein>
<feature type="disulfide bond" evidence="6">
    <location>
        <begin position="126"/>
        <end position="130"/>
    </location>
</feature>
<dbReference type="Pfam" id="PF00026">
    <property type="entry name" value="Asp"/>
    <property type="match status" value="1"/>
</dbReference>
<evidence type="ECO:0000256" key="4">
    <source>
        <dbReference type="ARBA" id="ARBA00022801"/>
    </source>
</evidence>
<dbReference type="InterPro" id="IPR021109">
    <property type="entry name" value="Peptidase_aspartic_dom_sf"/>
</dbReference>
<keyword evidence="10" id="KW-1185">Reference proteome</keyword>
<evidence type="ECO:0000256" key="5">
    <source>
        <dbReference type="PIRSR" id="PIRSR601461-1"/>
    </source>
</evidence>
<dbReference type="PRINTS" id="PR00792">
    <property type="entry name" value="PEPSIN"/>
</dbReference>
<evidence type="ECO:0000256" key="1">
    <source>
        <dbReference type="ARBA" id="ARBA00007447"/>
    </source>
</evidence>
<dbReference type="PROSITE" id="PS51767">
    <property type="entry name" value="PEPTIDASE_A1"/>
    <property type="match status" value="1"/>
</dbReference>
<feature type="domain" description="Peptidase A1" evidence="8">
    <location>
        <begin position="95"/>
        <end position="419"/>
    </location>
</feature>
<keyword evidence="4" id="KW-0378">Hydrolase</keyword>
<dbReference type="Proteomes" id="UP000076738">
    <property type="component" value="Unassembled WGS sequence"/>
</dbReference>
<dbReference type="GO" id="GO:0006508">
    <property type="term" value="P:proteolysis"/>
    <property type="evidence" value="ECO:0007669"/>
    <property type="project" value="UniProtKB-KW"/>
</dbReference>
<evidence type="ECO:0000256" key="6">
    <source>
        <dbReference type="PIRSR" id="PIRSR601461-2"/>
    </source>
</evidence>
<feature type="active site" evidence="5">
    <location>
        <position position="309"/>
    </location>
</feature>
<dbReference type="SUPFAM" id="SSF50630">
    <property type="entry name" value="Acid proteases"/>
    <property type="match status" value="1"/>
</dbReference>
<dbReference type="EMBL" id="KV417274">
    <property type="protein sequence ID" value="KZO98860.1"/>
    <property type="molecule type" value="Genomic_DNA"/>
</dbReference>
<evidence type="ECO:0000259" key="8">
    <source>
        <dbReference type="PROSITE" id="PS51767"/>
    </source>
</evidence>
<accession>A0A167PJD0</accession>
<dbReference type="InterPro" id="IPR001461">
    <property type="entry name" value="Aspartic_peptidase_A1"/>
</dbReference>
<dbReference type="InterPro" id="IPR034164">
    <property type="entry name" value="Pepsin-like_dom"/>
</dbReference>
<feature type="chain" id="PRO_5007891173" evidence="7">
    <location>
        <begin position="21"/>
        <end position="490"/>
    </location>
</feature>
<dbReference type="PANTHER" id="PTHR47966">
    <property type="entry name" value="BETA-SITE APP-CLEAVING ENZYME, ISOFORM A-RELATED"/>
    <property type="match status" value="1"/>
</dbReference>
<dbReference type="OrthoDB" id="771136at2759"/>
<dbReference type="PANTHER" id="PTHR47966:SF57">
    <property type="entry name" value="PEPTIDASE A1 DOMAIN-CONTAINING PROTEIN"/>
    <property type="match status" value="1"/>
</dbReference>
<name>A0A167PJD0_CALVF</name>
<evidence type="ECO:0000256" key="2">
    <source>
        <dbReference type="ARBA" id="ARBA00022670"/>
    </source>
</evidence>
<evidence type="ECO:0000256" key="7">
    <source>
        <dbReference type="SAM" id="SignalP"/>
    </source>
</evidence>